<sequence length="114" mass="12600">MATRRSLESSRPILASTHASFRLSSYSTSPSVTTTTSLTSGDPRTADIKSWSAGFDRLDDQRYQQQRYVPSPGKYDDMSKLALGAKVERALGRRMTGQDAVFRPKVKAVNEKVA</sequence>
<comment type="caution">
    <text evidence="1">The sequence shown here is derived from an EMBL/GenBank/DDBJ whole genome shotgun (WGS) entry which is preliminary data.</text>
</comment>
<organism evidence="1 2">
    <name type="scientific">Cryomyces minteri</name>
    <dbReference type="NCBI Taxonomy" id="331657"/>
    <lineage>
        <taxon>Eukaryota</taxon>
        <taxon>Fungi</taxon>
        <taxon>Dikarya</taxon>
        <taxon>Ascomycota</taxon>
        <taxon>Pezizomycotina</taxon>
        <taxon>Dothideomycetes</taxon>
        <taxon>Dothideomycetes incertae sedis</taxon>
        <taxon>Cryomyces</taxon>
    </lineage>
</organism>
<keyword evidence="2" id="KW-1185">Reference proteome</keyword>
<name>A0A4U0XQZ6_9PEZI</name>
<accession>A0A4U0XQZ6</accession>
<gene>
    <name evidence="1" type="ORF">B0A49_02300</name>
</gene>
<proteinExistence type="predicted"/>
<dbReference type="Proteomes" id="UP000308768">
    <property type="component" value="Unassembled WGS sequence"/>
</dbReference>
<dbReference type="OrthoDB" id="5399555at2759"/>
<protein>
    <submittedName>
        <fullName evidence="1">Uncharacterized protein</fullName>
    </submittedName>
</protein>
<dbReference type="EMBL" id="NAJN01000073">
    <property type="protein sequence ID" value="TKA80022.1"/>
    <property type="molecule type" value="Genomic_DNA"/>
</dbReference>
<dbReference type="AlphaFoldDB" id="A0A4U0XQZ6"/>
<evidence type="ECO:0000313" key="1">
    <source>
        <dbReference type="EMBL" id="TKA80022.1"/>
    </source>
</evidence>
<reference evidence="1 2" key="1">
    <citation type="submission" date="2017-03" db="EMBL/GenBank/DDBJ databases">
        <title>Genomes of endolithic fungi from Antarctica.</title>
        <authorList>
            <person name="Coleine C."/>
            <person name="Masonjones S."/>
            <person name="Stajich J.E."/>
        </authorList>
    </citation>
    <scope>NUCLEOTIDE SEQUENCE [LARGE SCALE GENOMIC DNA]</scope>
    <source>
        <strain evidence="1 2">CCFEE 5187</strain>
    </source>
</reference>
<evidence type="ECO:0000313" key="2">
    <source>
        <dbReference type="Proteomes" id="UP000308768"/>
    </source>
</evidence>